<evidence type="ECO:0000313" key="3">
    <source>
        <dbReference type="EMBL" id="KGP63492.1"/>
    </source>
</evidence>
<sequence length="178" mass="19997">MVLGIGAGYRYTDLAIPAISLGIHYSHFLKTHINGQIIQYSLPEFTNYDYQWKVVSDLVLATSKMNVFRWKNLMPFVQGGLGISSNRTSQYYEIALPNVTPRISPNFTNHTTTVLAYQFGAGLDWEINPQWLISLGYEYSDLGRFRSGSGLDSWSTETLYSANLTSNAAILALTYQFG</sequence>
<feature type="domain" description="Outer membrane protein beta-barrel" evidence="2">
    <location>
        <begin position="3"/>
        <end position="177"/>
    </location>
</feature>
<dbReference type="InterPro" id="IPR027385">
    <property type="entry name" value="Beta-barrel_OMP"/>
</dbReference>
<evidence type="ECO:0000259" key="2">
    <source>
        <dbReference type="Pfam" id="PF13505"/>
    </source>
</evidence>
<evidence type="ECO:0000256" key="1">
    <source>
        <dbReference type="ARBA" id="ARBA00022729"/>
    </source>
</evidence>
<dbReference type="EMBL" id="JNCF01000016">
    <property type="protein sequence ID" value="KGP63492.1"/>
    <property type="molecule type" value="Genomic_DNA"/>
</dbReference>
<keyword evidence="4" id="KW-1185">Reference proteome</keyword>
<dbReference type="AlphaFoldDB" id="A0A0A2SRW5"/>
<organism evidence="3 4">
    <name type="scientific">Legionella norrlandica</name>
    <dbReference type="NCBI Taxonomy" id="1498499"/>
    <lineage>
        <taxon>Bacteria</taxon>
        <taxon>Pseudomonadati</taxon>
        <taxon>Pseudomonadota</taxon>
        <taxon>Gammaproteobacteria</taxon>
        <taxon>Legionellales</taxon>
        <taxon>Legionellaceae</taxon>
        <taxon>Legionella</taxon>
    </lineage>
</organism>
<accession>A0A0A2SRW5</accession>
<evidence type="ECO:0000313" key="4">
    <source>
        <dbReference type="Proteomes" id="UP000054422"/>
    </source>
</evidence>
<comment type="caution">
    <text evidence="3">The sequence shown here is derived from an EMBL/GenBank/DDBJ whole genome shotgun (WGS) entry which is preliminary data.</text>
</comment>
<gene>
    <name evidence="3" type="ORF">EP47_05780</name>
</gene>
<reference evidence="3 4" key="1">
    <citation type="submission" date="2014-05" db="EMBL/GenBank/DDBJ databases">
        <authorList>
            <person name="Rizzardi K."/>
            <person name="Winiecka-Krusnell J."/>
            <person name="Ramliden M."/>
            <person name="Alm E."/>
            <person name="Andersson S."/>
            <person name="Byfors S."/>
        </authorList>
    </citation>
    <scope>NUCLEOTIDE SEQUENCE [LARGE SCALE GENOMIC DNA]</scope>
    <source>
        <strain evidence="3 4">LEGN</strain>
    </source>
</reference>
<dbReference type="Proteomes" id="UP000054422">
    <property type="component" value="Unassembled WGS sequence"/>
</dbReference>
<dbReference type="Gene3D" id="2.40.160.20">
    <property type="match status" value="1"/>
</dbReference>
<keyword evidence="1" id="KW-0732">Signal</keyword>
<name>A0A0A2SRW5_9GAMM</name>
<dbReference type="SUPFAM" id="SSF56925">
    <property type="entry name" value="OMPA-like"/>
    <property type="match status" value="1"/>
</dbReference>
<protein>
    <recommendedName>
        <fullName evidence="2">Outer membrane protein beta-barrel domain-containing protein</fullName>
    </recommendedName>
</protein>
<dbReference type="InterPro" id="IPR011250">
    <property type="entry name" value="OMP/PagP_B-barrel"/>
</dbReference>
<dbReference type="STRING" id="1498499.EP47_05780"/>
<proteinExistence type="predicted"/>
<dbReference type="Pfam" id="PF13505">
    <property type="entry name" value="OMP_b-brl"/>
    <property type="match status" value="1"/>
</dbReference>